<organism evidence="1 2">
    <name type="scientific">Erwinia phage pEa_SNUABM_7</name>
    <dbReference type="NCBI Taxonomy" id="2866695"/>
    <lineage>
        <taxon>Viruses</taxon>
        <taxon>Duplodnaviria</taxon>
        <taxon>Heunggongvirae</taxon>
        <taxon>Uroviricota</taxon>
        <taxon>Caudoviricetes</taxon>
        <taxon>Snuvirus</taxon>
        <taxon>Snuvirus SNUABM7</taxon>
    </lineage>
</organism>
<gene>
    <name evidence="1" type="ORF">pEaSNUABM7_00327</name>
</gene>
<keyword evidence="2" id="KW-1185">Reference proteome</keyword>
<name>A0AAE7WST5_9CAUD</name>
<proteinExistence type="predicted"/>
<evidence type="ECO:0000313" key="1">
    <source>
        <dbReference type="EMBL" id="QYW04995.1"/>
    </source>
</evidence>
<reference evidence="1" key="1">
    <citation type="submission" date="2021-06" db="EMBL/GenBank/DDBJ databases">
        <title>Complete genome sequence of Erwinia phage pEa_SNUABM_7.</title>
        <authorList>
            <person name="Kim S.G."/>
            <person name="Park S.C."/>
        </authorList>
    </citation>
    <scope>NUCLEOTIDE SEQUENCE</scope>
</reference>
<evidence type="ECO:0000313" key="2">
    <source>
        <dbReference type="Proteomes" id="UP000827609"/>
    </source>
</evidence>
<protein>
    <submittedName>
        <fullName evidence="1">Uncharacterized protein</fullName>
    </submittedName>
</protein>
<dbReference type="EMBL" id="MZ475896">
    <property type="protein sequence ID" value="QYW04995.1"/>
    <property type="molecule type" value="Genomic_DNA"/>
</dbReference>
<dbReference type="Proteomes" id="UP000827609">
    <property type="component" value="Segment"/>
</dbReference>
<sequence>MRTEIIVAGVLSQLYTRLITAAIMKAHVYYSDLAPVVFGVQLTKVGKSQYQALWDLVALTMQMDHAHGRPPVAALYVSRANASKRPPQAFFAEYERLTGKRLNDDDWEELVDEVWAAYSPPEICQEPT</sequence>
<accession>A0AAE7WST5</accession>